<proteinExistence type="predicted"/>
<organism evidence="1 2">
    <name type="scientific">Taklimakanibacter albus</name>
    <dbReference type="NCBI Taxonomy" id="2800327"/>
    <lineage>
        <taxon>Bacteria</taxon>
        <taxon>Pseudomonadati</taxon>
        <taxon>Pseudomonadota</taxon>
        <taxon>Alphaproteobacteria</taxon>
        <taxon>Hyphomicrobiales</taxon>
        <taxon>Aestuariivirgaceae</taxon>
        <taxon>Taklimakanibacter</taxon>
    </lineage>
</organism>
<reference evidence="1" key="1">
    <citation type="submission" date="2021-01" db="EMBL/GenBank/DDBJ databases">
        <authorList>
            <person name="Sun Q."/>
        </authorList>
    </citation>
    <scope>NUCLEOTIDE SEQUENCE</scope>
    <source>
        <strain evidence="1">YIM B02566</strain>
    </source>
</reference>
<dbReference type="Proteomes" id="UP000616151">
    <property type="component" value="Unassembled WGS sequence"/>
</dbReference>
<accession>A0ACC5RDB4</accession>
<evidence type="ECO:0000313" key="2">
    <source>
        <dbReference type="Proteomes" id="UP000616151"/>
    </source>
</evidence>
<name>A0ACC5RDB4_9HYPH</name>
<dbReference type="EMBL" id="JAENHL010000008">
    <property type="protein sequence ID" value="MBK1870383.1"/>
    <property type="molecule type" value="Genomic_DNA"/>
</dbReference>
<comment type="caution">
    <text evidence="1">The sequence shown here is derived from an EMBL/GenBank/DDBJ whole genome shotgun (WGS) entry which is preliminary data.</text>
</comment>
<protein>
    <submittedName>
        <fullName evidence="1">DUF2007 domain-containing protein</fullName>
    </submittedName>
</protein>
<evidence type="ECO:0000313" key="1">
    <source>
        <dbReference type="EMBL" id="MBK1870383.1"/>
    </source>
</evidence>
<keyword evidence="2" id="KW-1185">Reference proteome</keyword>
<gene>
    <name evidence="1" type="ORF">JHL16_28725</name>
</gene>
<sequence length="71" mass="7679">MKEVLRTNDLVLLSYATHILAEAGIEATVFDAHMSAVEGSIGAFPRRLMVGDDDIIKALRELGNVAITPQL</sequence>